<evidence type="ECO:0000256" key="1">
    <source>
        <dbReference type="SAM" id="MobiDB-lite"/>
    </source>
</evidence>
<dbReference type="EMBL" id="KZ998467">
    <property type="protein sequence ID" value="RKO86111.1"/>
    <property type="molecule type" value="Genomic_DNA"/>
</dbReference>
<protein>
    <submittedName>
        <fullName evidence="2">Uncharacterized protein</fullName>
    </submittedName>
</protein>
<dbReference type="AlphaFoldDB" id="A0A4P9W1P2"/>
<reference evidence="3" key="1">
    <citation type="journal article" date="2018" name="Nat. Microbiol.">
        <title>Leveraging single-cell genomics to expand the fungal tree of life.</title>
        <authorList>
            <person name="Ahrendt S.R."/>
            <person name="Quandt C.A."/>
            <person name="Ciobanu D."/>
            <person name="Clum A."/>
            <person name="Salamov A."/>
            <person name="Andreopoulos B."/>
            <person name="Cheng J.F."/>
            <person name="Woyke T."/>
            <person name="Pelin A."/>
            <person name="Henrissat B."/>
            <person name="Reynolds N.K."/>
            <person name="Benny G.L."/>
            <person name="Smith M.E."/>
            <person name="James T.Y."/>
            <person name="Grigoriev I.V."/>
        </authorList>
    </citation>
    <scope>NUCLEOTIDE SEQUENCE [LARGE SCALE GENOMIC DNA]</scope>
</reference>
<proteinExistence type="predicted"/>
<sequence>MVRDARLALILRRYRPNVFHQQIYTLTNDFSTNFPPLFQIPAVGTIAVERHTEQHTYSESDDEPAPVFEKRTEQHTYRESDDEPAPIFEKRTEQHTHRESDDEPTRIFEKHTEQHTYRESDDEPAPIFDSSPTPTSLYVFSMNISSVDHLIFFRLPFYFESQLRLWEGGRQMSTSAVAERERTTPRVAGSRSQRCIQISGERSPHPGANQKSDGIRRRQHARRRHNHEAGAAMSHPLHPLLMISGKRLTLRLRTLFFSKSSGRSRSDATDFTQNQAIVAVSISKG</sequence>
<accession>A0A4P9W1P2</accession>
<feature type="compositionally biased region" description="Basic and acidic residues" evidence="1">
    <location>
        <begin position="88"/>
        <end position="108"/>
    </location>
</feature>
<feature type="compositionally biased region" description="Basic and acidic residues" evidence="1">
    <location>
        <begin position="68"/>
        <end position="79"/>
    </location>
</feature>
<feature type="compositionally biased region" description="Basic residues" evidence="1">
    <location>
        <begin position="217"/>
        <end position="226"/>
    </location>
</feature>
<feature type="region of interest" description="Disordered" evidence="1">
    <location>
        <begin position="173"/>
        <end position="232"/>
    </location>
</feature>
<evidence type="ECO:0000313" key="3">
    <source>
        <dbReference type="Proteomes" id="UP000269721"/>
    </source>
</evidence>
<dbReference type="Proteomes" id="UP000269721">
    <property type="component" value="Unassembled WGS sequence"/>
</dbReference>
<gene>
    <name evidence="2" type="ORF">BDK51DRAFT_50738</name>
</gene>
<organism evidence="2 3">
    <name type="scientific">Blyttiomyces helicus</name>
    <dbReference type="NCBI Taxonomy" id="388810"/>
    <lineage>
        <taxon>Eukaryota</taxon>
        <taxon>Fungi</taxon>
        <taxon>Fungi incertae sedis</taxon>
        <taxon>Chytridiomycota</taxon>
        <taxon>Chytridiomycota incertae sedis</taxon>
        <taxon>Chytridiomycetes</taxon>
        <taxon>Chytridiomycetes incertae sedis</taxon>
        <taxon>Blyttiomyces</taxon>
    </lineage>
</organism>
<evidence type="ECO:0000313" key="2">
    <source>
        <dbReference type="EMBL" id="RKO86111.1"/>
    </source>
</evidence>
<name>A0A4P9W1P2_9FUNG</name>
<feature type="region of interest" description="Disordered" evidence="1">
    <location>
        <begin position="53"/>
        <end position="108"/>
    </location>
</feature>
<keyword evidence="3" id="KW-1185">Reference proteome</keyword>